<sequence length="181" mass="21852">MPNYRRYYGMSSCYFFTVVTHQRQMILTDELFRNTLRKAILKVRAQYPFTIDAWVLLPDHLHCIWTLPAGDTNFSLRWNWIKSFVTRHIADKYQRADLLSDSRRHRGESTLWQRRFWEHEILSEADYFAHMDYVHINPLKHGLVTQVKDWPYSTFHRLVREGVYPPDWAGSGDDILFHFDK</sequence>
<dbReference type="InterPro" id="IPR052715">
    <property type="entry name" value="RAYT_transposase"/>
</dbReference>
<evidence type="ECO:0000259" key="1">
    <source>
        <dbReference type="SMART" id="SM01321"/>
    </source>
</evidence>
<dbReference type="SUPFAM" id="SSF143422">
    <property type="entry name" value="Transposase IS200-like"/>
    <property type="match status" value="1"/>
</dbReference>
<keyword evidence="3" id="KW-1185">Reference proteome</keyword>
<comment type="caution">
    <text evidence="2">The sequence shown here is derived from an EMBL/GenBank/DDBJ whole genome shotgun (WGS) entry which is preliminary data.</text>
</comment>
<dbReference type="RefSeq" id="WP_380187645.1">
    <property type="nucleotide sequence ID" value="NZ_JBHTBQ010000014.1"/>
</dbReference>
<gene>
    <name evidence="2" type="ORF">ACFQNF_08915</name>
</gene>
<evidence type="ECO:0000313" key="2">
    <source>
        <dbReference type="EMBL" id="MFC7420006.1"/>
    </source>
</evidence>
<dbReference type="NCBIfam" id="NF047646">
    <property type="entry name" value="REP_Tyr_transpos"/>
    <property type="match status" value="1"/>
</dbReference>
<dbReference type="InterPro" id="IPR036515">
    <property type="entry name" value="Transposase_17_sf"/>
</dbReference>
<feature type="domain" description="Transposase IS200-like" evidence="1">
    <location>
        <begin position="10"/>
        <end position="137"/>
    </location>
</feature>
<dbReference type="Pfam" id="PF01797">
    <property type="entry name" value="Y1_Tnp"/>
    <property type="match status" value="1"/>
</dbReference>
<dbReference type="InterPro" id="IPR002686">
    <property type="entry name" value="Transposase_17"/>
</dbReference>
<dbReference type="PANTHER" id="PTHR36966:SF1">
    <property type="entry name" value="REP-ASSOCIATED TYROSINE TRANSPOSASE"/>
    <property type="match status" value="1"/>
</dbReference>
<organism evidence="2 3">
    <name type="scientific">Iodobacter arcticus</name>
    <dbReference type="NCBI Taxonomy" id="590593"/>
    <lineage>
        <taxon>Bacteria</taxon>
        <taxon>Pseudomonadati</taxon>
        <taxon>Pseudomonadota</taxon>
        <taxon>Betaproteobacteria</taxon>
        <taxon>Neisseriales</taxon>
        <taxon>Chitinibacteraceae</taxon>
        <taxon>Iodobacter</taxon>
    </lineage>
</organism>
<accession>A0ABW2QWZ4</accession>
<dbReference type="PANTHER" id="PTHR36966">
    <property type="entry name" value="REP-ASSOCIATED TYROSINE TRANSPOSASE"/>
    <property type="match status" value="1"/>
</dbReference>
<dbReference type="EMBL" id="JBHTBQ010000014">
    <property type="protein sequence ID" value="MFC7420006.1"/>
    <property type="molecule type" value="Genomic_DNA"/>
</dbReference>
<dbReference type="Gene3D" id="3.30.70.1290">
    <property type="entry name" value="Transposase IS200-like"/>
    <property type="match status" value="1"/>
</dbReference>
<dbReference type="SMART" id="SM01321">
    <property type="entry name" value="Y1_Tnp"/>
    <property type="match status" value="1"/>
</dbReference>
<proteinExistence type="predicted"/>
<name>A0ABW2QWZ4_9NEIS</name>
<evidence type="ECO:0000313" key="3">
    <source>
        <dbReference type="Proteomes" id="UP001596473"/>
    </source>
</evidence>
<dbReference type="Proteomes" id="UP001596473">
    <property type="component" value="Unassembled WGS sequence"/>
</dbReference>
<reference evidence="3" key="1">
    <citation type="journal article" date="2019" name="Int. J. Syst. Evol. Microbiol.">
        <title>The Global Catalogue of Microorganisms (GCM) 10K type strain sequencing project: providing services to taxonomists for standard genome sequencing and annotation.</title>
        <authorList>
            <consortium name="The Broad Institute Genomics Platform"/>
            <consortium name="The Broad Institute Genome Sequencing Center for Infectious Disease"/>
            <person name="Wu L."/>
            <person name="Ma J."/>
        </authorList>
    </citation>
    <scope>NUCLEOTIDE SEQUENCE [LARGE SCALE GENOMIC DNA]</scope>
    <source>
        <strain evidence="3">CCUG 62945</strain>
    </source>
</reference>
<protein>
    <submittedName>
        <fullName evidence="2">Transposase</fullName>
    </submittedName>
</protein>